<dbReference type="GO" id="GO:0004760">
    <property type="term" value="F:L-serine-pyruvate transaminase activity"/>
    <property type="evidence" value="ECO:0007669"/>
    <property type="project" value="TreeGrafter"/>
</dbReference>
<evidence type="ECO:0000256" key="7">
    <source>
        <dbReference type="PIRSR" id="PIRSR000524-50"/>
    </source>
</evidence>
<evidence type="ECO:0000313" key="11">
    <source>
        <dbReference type="EMBL" id="GED66622.1"/>
    </source>
</evidence>
<dbReference type="PIRSF" id="PIRSF000524">
    <property type="entry name" value="SPT"/>
    <property type="match status" value="1"/>
</dbReference>
<keyword evidence="5 7" id="KW-0663">Pyridoxal phosphate</keyword>
<evidence type="ECO:0000256" key="4">
    <source>
        <dbReference type="ARBA" id="ARBA00022679"/>
    </source>
</evidence>
<evidence type="ECO:0000256" key="6">
    <source>
        <dbReference type="PIRSR" id="PIRSR000524-1"/>
    </source>
</evidence>
<dbReference type="PATRIC" id="fig|54915.3.peg.3130"/>
<reference evidence="12" key="2">
    <citation type="submission" date="2015-07" db="EMBL/GenBank/DDBJ databases">
        <title>MeaNS - Measles Nucleotide Surveillance Program.</title>
        <authorList>
            <person name="Tran T."/>
            <person name="Druce J."/>
        </authorList>
    </citation>
    <scope>NUCLEOTIDE SEQUENCE</scope>
    <source>
        <strain evidence="12">DSM 9887</strain>
    </source>
</reference>
<evidence type="ECO:0000313" key="12">
    <source>
        <dbReference type="EMBL" id="KNB71116.1"/>
    </source>
</evidence>
<dbReference type="STRING" id="54915.ADS79_20075"/>
<reference evidence="13" key="1">
    <citation type="submission" date="2015-07" db="EMBL/GenBank/DDBJ databases">
        <title>Genome sequencing project for genomic taxonomy and phylogenomics of Bacillus-like bacteria.</title>
        <authorList>
            <person name="Liu B."/>
            <person name="Wang J."/>
            <person name="Zhu Y."/>
            <person name="Liu G."/>
            <person name="Chen Q."/>
            <person name="Chen Z."/>
            <person name="Lan J."/>
            <person name="Che J."/>
            <person name="Ge C."/>
            <person name="Shi H."/>
            <person name="Pan Z."/>
            <person name="Liu X."/>
        </authorList>
    </citation>
    <scope>NUCLEOTIDE SEQUENCE [LARGE SCALE GENOMIC DNA]</scope>
    <source>
        <strain evidence="13">DSM 9887</strain>
    </source>
</reference>
<dbReference type="PANTHER" id="PTHR21152">
    <property type="entry name" value="AMINOTRANSFERASE CLASS V"/>
    <property type="match status" value="1"/>
</dbReference>
<organism evidence="12 13">
    <name type="scientific">Brevibacillus reuszeri</name>
    <dbReference type="NCBI Taxonomy" id="54915"/>
    <lineage>
        <taxon>Bacteria</taxon>
        <taxon>Bacillati</taxon>
        <taxon>Bacillota</taxon>
        <taxon>Bacilli</taxon>
        <taxon>Bacillales</taxon>
        <taxon>Paenibacillaceae</taxon>
        <taxon>Brevibacillus</taxon>
    </lineage>
</organism>
<dbReference type="Gene3D" id="3.40.640.10">
    <property type="entry name" value="Type I PLP-dependent aspartate aminotransferase-like (Major domain)"/>
    <property type="match status" value="1"/>
</dbReference>
<protein>
    <submittedName>
        <fullName evidence="12">Class V aminotransferase</fullName>
    </submittedName>
</protein>
<dbReference type="InterPro" id="IPR000192">
    <property type="entry name" value="Aminotrans_V_dom"/>
</dbReference>
<comment type="caution">
    <text evidence="12">The sequence shown here is derived from an EMBL/GenBank/DDBJ whole genome shotgun (WGS) entry which is preliminary data.</text>
</comment>
<keyword evidence="14" id="KW-1185">Reference proteome</keyword>
<dbReference type="EMBL" id="LGIQ01000009">
    <property type="protein sequence ID" value="KNB71116.1"/>
    <property type="molecule type" value="Genomic_DNA"/>
</dbReference>
<dbReference type="Proteomes" id="UP000036834">
    <property type="component" value="Unassembled WGS sequence"/>
</dbReference>
<feature type="domain" description="Aminotransferase class V" evidence="10">
    <location>
        <begin position="21"/>
        <end position="329"/>
    </location>
</feature>
<dbReference type="AlphaFoldDB" id="A0A0K9YR18"/>
<dbReference type="PROSITE" id="PS00595">
    <property type="entry name" value="AA_TRANSFER_CLASS_5"/>
    <property type="match status" value="1"/>
</dbReference>
<evidence type="ECO:0000256" key="1">
    <source>
        <dbReference type="ARBA" id="ARBA00001933"/>
    </source>
</evidence>
<comment type="cofactor">
    <cofactor evidence="1 7 9">
        <name>pyridoxal 5'-phosphate</name>
        <dbReference type="ChEBI" id="CHEBI:597326"/>
    </cofactor>
</comment>
<dbReference type="RefSeq" id="WP_049740150.1">
    <property type="nucleotide sequence ID" value="NZ_BJON01000002.1"/>
</dbReference>
<dbReference type="GO" id="GO:0019265">
    <property type="term" value="P:glycine biosynthetic process, by transamination of glyoxylate"/>
    <property type="evidence" value="ECO:0007669"/>
    <property type="project" value="TreeGrafter"/>
</dbReference>
<feature type="binding site" evidence="6">
    <location>
        <position position="337"/>
    </location>
    <ligand>
        <name>substrate</name>
    </ligand>
</feature>
<feature type="modified residue" description="N6-(pyridoxal phosphate)lysine" evidence="7">
    <location>
        <position position="193"/>
    </location>
</feature>
<keyword evidence="3 12" id="KW-0032">Aminotransferase</keyword>
<proteinExistence type="inferred from homology"/>
<evidence type="ECO:0000256" key="5">
    <source>
        <dbReference type="ARBA" id="ARBA00022898"/>
    </source>
</evidence>
<evidence type="ECO:0000256" key="9">
    <source>
        <dbReference type="RuleBase" id="RU004504"/>
    </source>
</evidence>
<dbReference type="Pfam" id="PF00266">
    <property type="entry name" value="Aminotran_5"/>
    <property type="match status" value="1"/>
</dbReference>
<keyword evidence="4 12" id="KW-0808">Transferase</keyword>
<accession>A0A0K9YR18</accession>
<evidence type="ECO:0000256" key="3">
    <source>
        <dbReference type="ARBA" id="ARBA00022576"/>
    </source>
</evidence>
<dbReference type="Proteomes" id="UP000319578">
    <property type="component" value="Unassembled WGS sequence"/>
</dbReference>
<dbReference type="InterPro" id="IPR015421">
    <property type="entry name" value="PyrdxlP-dep_Trfase_major"/>
</dbReference>
<evidence type="ECO:0000256" key="2">
    <source>
        <dbReference type="ARBA" id="ARBA00009236"/>
    </source>
</evidence>
<dbReference type="OrthoDB" id="389074at2"/>
<sequence>MFTDKLILRIPGPTPIPPRVQQAMNQPMIGHRSGKFSALFARTAERLKPYFGTTQDVYILAGSGTSALEMGVVNTLQPGDEAAILVSGAFGERFAKICERYGIVAHRLEVAWGEAVTPELLEAFLKEKPQVKAVFATYCETSTGVQNPIAELAQVIRKQSDALFIVDAVSCLGAVACEMDAWGVDIVVTGSQKAFMLPTGLAFLAASERAWKVIEQNKSLAFYLDLKAYRKSLADQTTPYTPAVSLIFGLAEVLDMLEEEGLPAVIKRHELMRDMTRAAMRALNVPLMAEDAYGATTVTSCNPQGAFDAEALRKTLTKQYNITIAGGQQHMKGKIFRIGHMGYCEPLDVLQVISAIEMSLHQIGAPVELGAGVKAAQEVLIAHV</sequence>
<dbReference type="PANTHER" id="PTHR21152:SF40">
    <property type="entry name" value="ALANINE--GLYOXYLATE AMINOTRANSFERASE"/>
    <property type="match status" value="1"/>
</dbReference>
<dbReference type="EMBL" id="BJON01000002">
    <property type="protein sequence ID" value="GED66622.1"/>
    <property type="molecule type" value="Genomic_DNA"/>
</dbReference>
<dbReference type="FunFam" id="3.90.1150.10:FF:000031">
    <property type="entry name" value="Serine--glyoxylate aminotransferase"/>
    <property type="match status" value="1"/>
</dbReference>
<gene>
    <name evidence="12" type="ORF">ADS79_20075</name>
    <name evidence="11" type="ORF">BRE01_03240</name>
</gene>
<evidence type="ECO:0000256" key="8">
    <source>
        <dbReference type="RuleBase" id="RU004075"/>
    </source>
</evidence>
<dbReference type="InterPro" id="IPR015422">
    <property type="entry name" value="PyrdxlP-dep_Trfase_small"/>
</dbReference>
<reference evidence="11 14" key="3">
    <citation type="submission" date="2019-06" db="EMBL/GenBank/DDBJ databases">
        <title>Whole genome shotgun sequence of Brevibacillus reuszeri NBRC 15719.</title>
        <authorList>
            <person name="Hosoyama A."/>
            <person name="Uohara A."/>
            <person name="Ohji S."/>
            <person name="Ichikawa N."/>
        </authorList>
    </citation>
    <scope>NUCLEOTIDE SEQUENCE [LARGE SCALE GENOMIC DNA]</scope>
    <source>
        <strain evidence="11 14">NBRC 15719</strain>
    </source>
</reference>
<evidence type="ECO:0000313" key="14">
    <source>
        <dbReference type="Proteomes" id="UP000319578"/>
    </source>
</evidence>
<dbReference type="GO" id="GO:0008453">
    <property type="term" value="F:alanine-glyoxylate transaminase activity"/>
    <property type="evidence" value="ECO:0007669"/>
    <property type="project" value="TreeGrafter"/>
</dbReference>
<dbReference type="SUPFAM" id="SSF53383">
    <property type="entry name" value="PLP-dependent transferases"/>
    <property type="match status" value="1"/>
</dbReference>
<dbReference type="Gene3D" id="3.90.1150.10">
    <property type="entry name" value="Aspartate Aminotransferase, domain 1"/>
    <property type="match status" value="1"/>
</dbReference>
<evidence type="ECO:0000259" key="10">
    <source>
        <dbReference type="Pfam" id="PF00266"/>
    </source>
</evidence>
<evidence type="ECO:0000313" key="13">
    <source>
        <dbReference type="Proteomes" id="UP000036834"/>
    </source>
</evidence>
<comment type="similarity">
    <text evidence="2 8">Belongs to the class-V pyridoxal-phosphate-dependent aminotransferase family.</text>
</comment>
<dbReference type="FunFam" id="3.40.640.10:FF:000027">
    <property type="entry name" value="Serine--pyruvate aminotransferase, mitochondrial"/>
    <property type="match status" value="1"/>
</dbReference>
<dbReference type="InterPro" id="IPR024169">
    <property type="entry name" value="SP_NH2Trfase/AEP_transaminase"/>
</dbReference>
<dbReference type="InterPro" id="IPR015424">
    <property type="entry name" value="PyrdxlP-dep_Trfase"/>
</dbReference>
<dbReference type="InterPro" id="IPR020578">
    <property type="entry name" value="Aminotrans_V_PyrdxlP_BS"/>
</dbReference>
<name>A0A0K9YR18_9BACL</name>